<dbReference type="EMBL" id="PGCI01000017">
    <property type="protein sequence ID" value="PLW49311.1"/>
    <property type="molecule type" value="Genomic_DNA"/>
</dbReference>
<evidence type="ECO:0000313" key="1">
    <source>
        <dbReference type="EMBL" id="PLW49311.1"/>
    </source>
</evidence>
<dbReference type="PANTHER" id="PTHR33324:SF2">
    <property type="entry name" value="MYB_SANT-LIKE DNA-BINDING DOMAIN-CONTAINING PROTEIN"/>
    <property type="match status" value="1"/>
</dbReference>
<sequence length="148" mass="16730">MPPKQVSSTTKTPKKKYIPWDQDGVDGGNSSITIILDWLGTGTNYLQWLGDLESGTTKTRLCSEILQIMKDSRITHRDSKGVQQKIGDLQALYNTAHNWKKNTGQGILEQDELNGVRTVEEKVLEICCYWEELDPIMGSRLVTEPLHI</sequence>
<name>A0A2N5VH42_9BASI</name>
<dbReference type="AlphaFoldDB" id="A0A2N5VH42"/>
<gene>
    <name evidence="1" type="ORF">PCASD_02693</name>
</gene>
<comment type="caution">
    <text evidence="1">The sequence shown here is derived from an EMBL/GenBank/DDBJ whole genome shotgun (WGS) entry which is preliminary data.</text>
</comment>
<dbReference type="PANTHER" id="PTHR33324">
    <property type="entry name" value="EXPRESSED PROTEIN"/>
    <property type="match status" value="1"/>
</dbReference>
<dbReference type="Proteomes" id="UP000235392">
    <property type="component" value="Unassembled WGS sequence"/>
</dbReference>
<proteinExistence type="predicted"/>
<evidence type="ECO:0000313" key="2">
    <source>
        <dbReference type="Proteomes" id="UP000235392"/>
    </source>
</evidence>
<accession>A0A2N5VH42</accession>
<organism evidence="1 2">
    <name type="scientific">Puccinia coronata f. sp. avenae</name>
    <dbReference type="NCBI Taxonomy" id="200324"/>
    <lineage>
        <taxon>Eukaryota</taxon>
        <taxon>Fungi</taxon>
        <taxon>Dikarya</taxon>
        <taxon>Basidiomycota</taxon>
        <taxon>Pucciniomycotina</taxon>
        <taxon>Pucciniomycetes</taxon>
        <taxon>Pucciniales</taxon>
        <taxon>Pucciniaceae</taxon>
        <taxon>Puccinia</taxon>
    </lineage>
</organism>
<protein>
    <submittedName>
        <fullName evidence="1">Uncharacterized protein</fullName>
    </submittedName>
</protein>
<reference evidence="1 2" key="1">
    <citation type="submission" date="2017-11" db="EMBL/GenBank/DDBJ databases">
        <title>De novo assembly and phasing of dikaryotic genomes from two isolates of Puccinia coronata f. sp. avenae, the causal agent of oat crown rust.</title>
        <authorList>
            <person name="Miller M.E."/>
            <person name="Zhang Y."/>
            <person name="Omidvar V."/>
            <person name="Sperschneider J."/>
            <person name="Schwessinger B."/>
            <person name="Raley C."/>
            <person name="Palmer J.M."/>
            <person name="Garnica D."/>
            <person name="Upadhyaya N."/>
            <person name="Rathjen J."/>
            <person name="Taylor J.M."/>
            <person name="Park R.F."/>
            <person name="Dodds P.N."/>
            <person name="Hirsch C.D."/>
            <person name="Kianian S.F."/>
            <person name="Figueroa M."/>
        </authorList>
    </citation>
    <scope>NUCLEOTIDE SEQUENCE [LARGE SCALE GENOMIC DNA]</scope>
    <source>
        <strain evidence="1">12SD80</strain>
    </source>
</reference>